<evidence type="ECO:0000256" key="3">
    <source>
        <dbReference type="ARBA" id="ARBA00008608"/>
    </source>
</evidence>
<comment type="catalytic activity">
    <reaction evidence="12 14">
        <text>N(2)-formyl-N(1)-(5-phospho-beta-D-ribosyl)glycinamide + L-glutamine + ATP + H2O = 2-formamido-N(1)-(5-O-phospho-beta-D-ribosyl)acetamidine + L-glutamate + ADP + phosphate + H(+)</text>
        <dbReference type="Rhea" id="RHEA:17129"/>
        <dbReference type="ChEBI" id="CHEBI:15377"/>
        <dbReference type="ChEBI" id="CHEBI:15378"/>
        <dbReference type="ChEBI" id="CHEBI:29985"/>
        <dbReference type="ChEBI" id="CHEBI:30616"/>
        <dbReference type="ChEBI" id="CHEBI:43474"/>
        <dbReference type="ChEBI" id="CHEBI:58359"/>
        <dbReference type="ChEBI" id="CHEBI:147286"/>
        <dbReference type="ChEBI" id="CHEBI:147287"/>
        <dbReference type="ChEBI" id="CHEBI:456216"/>
        <dbReference type="EC" id="6.3.5.3"/>
    </reaction>
</comment>
<evidence type="ECO:0000313" key="20">
    <source>
        <dbReference type="Proteomes" id="UP000019113"/>
    </source>
</evidence>
<dbReference type="EC" id="6.3.5.3" evidence="14"/>
<evidence type="ECO:0000256" key="2">
    <source>
        <dbReference type="ARBA" id="ARBA00004920"/>
    </source>
</evidence>
<dbReference type="SUPFAM" id="SSF52317">
    <property type="entry name" value="Class I glutamine amidotransferase-like"/>
    <property type="match status" value="1"/>
</dbReference>
<evidence type="ECO:0000256" key="5">
    <source>
        <dbReference type="ARBA" id="ARBA00022598"/>
    </source>
</evidence>
<dbReference type="NCBIfam" id="TIGR01735">
    <property type="entry name" value="FGAM_synt"/>
    <property type="match status" value="1"/>
</dbReference>
<dbReference type="Gene3D" id="1.10.8.750">
    <property type="entry name" value="Phosphoribosylformylglycinamidine synthase, linker domain"/>
    <property type="match status" value="1"/>
</dbReference>
<dbReference type="SUPFAM" id="SSF55326">
    <property type="entry name" value="PurM N-terminal domain-like"/>
    <property type="match status" value="2"/>
</dbReference>
<dbReference type="EMBL" id="AVBC01000039">
    <property type="protein sequence ID" value="ERL49944.1"/>
    <property type="molecule type" value="Genomic_DNA"/>
</dbReference>
<comment type="function">
    <text evidence="13 14">Phosphoribosylformylglycinamidine synthase involved in the purines biosynthetic pathway. Catalyzes the ATP-dependent conversion of formylglycinamide ribonucleotide (FGAR) and glutamine to yield formylglycinamidine ribonucleotide (FGAM) and glutamate.</text>
</comment>
<dbReference type="Pfam" id="PF22689">
    <property type="entry name" value="FGAR-AT_PurM_N-like"/>
    <property type="match status" value="1"/>
</dbReference>
<feature type="binding site" evidence="14">
    <location>
        <position position="685"/>
    </location>
    <ligand>
        <name>ATP</name>
        <dbReference type="ChEBI" id="CHEBI:30616"/>
    </ligand>
</feature>
<dbReference type="SUPFAM" id="SSF109736">
    <property type="entry name" value="FGAM synthase PurL, linker domain"/>
    <property type="match status" value="1"/>
</dbReference>
<dbReference type="PATRIC" id="fig|1178482.3.peg.3036"/>
<dbReference type="InterPro" id="IPR041609">
    <property type="entry name" value="PurL_linker"/>
</dbReference>
<dbReference type="SUPFAM" id="SSF56042">
    <property type="entry name" value="PurM C-terminal domain-like"/>
    <property type="match status" value="2"/>
</dbReference>
<dbReference type="Pfam" id="PF02769">
    <property type="entry name" value="AIRS_C"/>
    <property type="match status" value="2"/>
</dbReference>
<dbReference type="Pfam" id="PF18072">
    <property type="entry name" value="FGAR-AT_linker"/>
    <property type="match status" value="1"/>
</dbReference>
<dbReference type="STRING" id="1178482.AR456_03635"/>
<organism evidence="19 20">
    <name type="scientific">Halomonas huangheensis</name>
    <dbReference type="NCBI Taxonomy" id="1178482"/>
    <lineage>
        <taxon>Bacteria</taxon>
        <taxon>Pseudomonadati</taxon>
        <taxon>Pseudomonadota</taxon>
        <taxon>Gammaproteobacteria</taxon>
        <taxon>Oceanospirillales</taxon>
        <taxon>Halomonadaceae</taxon>
        <taxon>Halomonas</taxon>
    </lineage>
</organism>
<feature type="domain" description="PurM-like C-terminal" evidence="15">
    <location>
        <begin position="439"/>
        <end position="596"/>
    </location>
</feature>
<dbReference type="KEGG" id="hhu:AR456_03635"/>
<dbReference type="InterPro" id="IPR010073">
    <property type="entry name" value="PurL_large"/>
</dbReference>
<dbReference type="GO" id="GO:0004642">
    <property type="term" value="F:phosphoribosylformylglycinamidine synthase activity"/>
    <property type="evidence" value="ECO:0007669"/>
    <property type="project" value="UniProtKB-UniRule"/>
</dbReference>
<evidence type="ECO:0000313" key="19">
    <source>
        <dbReference type="EMBL" id="ERL49944.1"/>
    </source>
</evidence>
<keyword evidence="7 14" id="KW-0547">Nucleotide-binding</keyword>
<dbReference type="FunFam" id="1.10.8.750:FF:000002">
    <property type="entry name" value="Phosphoribosylformylglycinamidine synthase"/>
    <property type="match status" value="1"/>
</dbReference>
<keyword evidence="9 14" id="KW-0067">ATP-binding</keyword>
<dbReference type="eggNOG" id="COG0047">
    <property type="taxonomic scope" value="Bacteria"/>
</dbReference>
<dbReference type="SUPFAM" id="SSF82697">
    <property type="entry name" value="PurS-like"/>
    <property type="match status" value="1"/>
</dbReference>
<dbReference type="Pfam" id="PF13507">
    <property type="entry name" value="GATase_5"/>
    <property type="match status" value="1"/>
</dbReference>
<comment type="pathway">
    <text evidence="2 14">Purine metabolism; IMP biosynthesis via de novo pathway; 5-amino-1-(5-phospho-D-ribosyl)imidazole from N(2)-formyl-N(1)-(5-phospho-D-ribosyl)glycinamide: step 1/2.</text>
</comment>
<dbReference type="InterPro" id="IPR036676">
    <property type="entry name" value="PurM-like_C_sf"/>
</dbReference>
<dbReference type="Proteomes" id="UP000019113">
    <property type="component" value="Unassembled WGS sequence"/>
</dbReference>
<gene>
    <name evidence="14" type="primary">purL</name>
    <name evidence="19" type="ORF">BJB45_02125</name>
</gene>
<reference evidence="19 20" key="1">
    <citation type="submission" date="2013-08" db="EMBL/GenBank/DDBJ databases">
        <title>draft genome of Halomonas huanghegensis, strain BJGMM-B45T.</title>
        <authorList>
            <person name="Miao C."/>
            <person name="Wan Y."/>
            <person name="Jin W."/>
        </authorList>
    </citation>
    <scope>NUCLEOTIDE SEQUENCE [LARGE SCALE GENOMIC DNA]</scope>
    <source>
        <strain evidence="19 20">BJGMM-B45</strain>
    </source>
</reference>
<feature type="binding site" evidence="14">
    <location>
        <position position="686"/>
    </location>
    <ligand>
        <name>Mg(2+)</name>
        <dbReference type="ChEBI" id="CHEBI:18420"/>
    </ligand>
</feature>
<dbReference type="FunFam" id="3.90.650.10:FF:000002">
    <property type="entry name" value="Phosphoribosylformylglycinamidine synthase"/>
    <property type="match status" value="1"/>
</dbReference>
<protein>
    <recommendedName>
        <fullName evidence="14">Phosphoribosylformylglycinamidine synthase</fullName>
        <shortName evidence="14">FGAM synthase</shortName>
        <shortName evidence="14">FGAMS</shortName>
        <ecNumber evidence="14">6.3.5.3</ecNumber>
    </recommendedName>
    <alternativeName>
        <fullName evidence="14">Formylglycinamide ribonucleotide amidotransferase</fullName>
        <shortName evidence="14">FGAR amidotransferase</shortName>
        <shortName evidence="14">FGAR-AT</shortName>
    </alternativeName>
</protein>
<dbReference type="UniPathway" id="UPA00074">
    <property type="reaction ID" value="UER00128"/>
</dbReference>
<evidence type="ECO:0000256" key="9">
    <source>
        <dbReference type="ARBA" id="ARBA00022840"/>
    </source>
</evidence>
<dbReference type="Gene3D" id="3.90.650.10">
    <property type="entry name" value="PurM-like C-terminal domain"/>
    <property type="match status" value="2"/>
</dbReference>
<evidence type="ECO:0000259" key="18">
    <source>
        <dbReference type="Pfam" id="PF22689"/>
    </source>
</evidence>
<dbReference type="Gene3D" id="3.30.1330.10">
    <property type="entry name" value="PurM-like, N-terminal domain"/>
    <property type="match status" value="2"/>
</dbReference>
<dbReference type="Pfam" id="PF18076">
    <property type="entry name" value="FGAR-AT_N"/>
    <property type="match status" value="1"/>
</dbReference>
<dbReference type="PROSITE" id="PS51273">
    <property type="entry name" value="GATASE_TYPE_1"/>
    <property type="match status" value="1"/>
</dbReference>
<dbReference type="Gene3D" id="3.40.50.880">
    <property type="match status" value="1"/>
</dbReference>
<feature type="active site" description="Nucleophile" evidence="14">
    <location>
        <position position="1145"/>
    </location>
</feature>
<dbReference type="RefSeq" id="WP_021819992.1">
    <property type="nucleotide sequence ID" value="NZ_AVBC01000039.1"/>
</dbReference>
<dbReference type="InterPro" id="IPR040707">
    <property type="entry name" value="FGAR-AT_N"/>
</dbReference>
<evidence type="ECO:0000256" key="13">
    <source>
        <dbReference type="ARBA" id="ARBA00057317"/>
    </source>
</evidence>
<feature type="binding site" evidence="14">
    <location>
        <position position="895"/>
    </location>
    <ligand>
        <name>ATP</name>
        <dbReference type="ChEBI" id="CHEBI:30616"/>
    </ligand>
</feature>
<evidence type="ECO:0000256" key="4">
    <source>
        <dbReference type="ARBA" id="ARBA00022490"/>
    </source>
</evidence>
<comment type="subcellular location">
    <subcellularLocation>
        <location evidence="1 14">Cytoplasm</location>
    </subcellularLocation>
</comment>
<feature type="binding site" evidence="14">
    <location>
        <position position="729"/>
    </location>
    <ligand>
        <name>Mg(2+)</name>
        <dbReference type="ChEBI" id="CHEBI:18420"/>
    </ligand>
</feature>
<evidence type="ECO:0000256" key="10">
    <source>
        <dbReference type="ARBA" id="ARBA00022842"/>
    </source>
</evidence>
<keyword evidence="6 14" id="KW-0479">Metal-binding</keyword>
<dbReference type="GO" id="GO:0046872">
    <property type="term" value="F:metal ion binding"/>
    <property type="evidence" value="ECO:0007669"/>
    <property type="project" value="UniProtKB-KW"/>
</dbReference>
<dbReference type="GO" id="GO:0006189">
    <property type="term" value="P:'de novo' IMP biosynthetic process"/>
    <property type="evidence" value="ECO:0007669"/>
    <property type="project" value="UniProtKB-UniRule"/>
</dbReference>
<feature type="domain" description="Phosphoribosylformylglycinamidine synthase linker" evidence="16">
    <location>
        <begin position="171"/>
        <end position="220"/>
    </location>
</feature>
<proteinExistence type="inferred from homology"/>
<dbReference type="InterPro" id="IPR055181">
    <property type="entry name" value="FGAR-AT_PurM_N-like"/>
</dbReference>
<dbReference type="SMART" id="SM01211">
    <property type="entry name" value="GATase_5"/>
    <property type="match status" value="1"/>
</dbReference>
<dbReference type="CDD" id="cd02203">
    <property type="entry name" value="PurL_repeat1"/>
    <property type="match status" value="1"/>
</dbReference>
<dbReference type="InterPro" id="IPR029062">
    <property type="entry name" value="Class_I_gatase-like"/>
</dbReference>
<evidence type="ECO:0000256" key="7">
    <source>
        <dbReference type="ARBA" id="ARBA00022741"/>
    </source>
</evidence>
<feature type="active site" evidence="14">
    <location>
        <position position="1270"/>
    </location>
</feature>
<evidence type="ECO:0000256" key="11">
    <source>
        <dbReference type="ARBA" id="ARBA00022962"/>
    </source>
</evidence>
<dbReference type="HAMAP" id="MF_00419">
    <property type="entry name" value="PurL_1"/>
    <property type="match status" value="1"/>
</dbReference>
<dbReference type="CDD" id="cd01740">
    <property type="entry name" value="GATase1_FGAR_AT"/>
    <property type="match status" value="1"/>
</dbReference>
<dbReference type="FunFam" id="3.40.50.880:FF:000008">
    <property type="entry name" value="Phosphoribosylformylglycinamidine synthase"/>
    <property type="match status" value="1"/>
</dbReference>
<dbReference type="PANTHER" id="PTHR10099:SF1">
    <property type="entry name" value="PHOSPHORIBOSYLFORMYLGLYCINAMIDINE SYNTHASE"/>
    <property type="match status" value="1"/>
</dbReference>
<evidence type="ECO:0000256" key="1">
    <source>
        <dbReference type="ARBA" id="ARBA00004496"/>
    </source>
</evidence>
<evidence type="ECO:0000256" key="8">
    <source>
        <dbReference type="ARBA" id="ARBA00022755"/>
    </source>
</evidence>
<dbReference type="FunFam" id="3.30.1330.10:FF:000005">
    <property type="entry name" value="Phosphoribosylformylglycinamidine synthase"/>
    <property type="match status" value="1"/>
</dbReference>
<dbReference type="eggNOG" id="COG0046">
    <property type="taxonomic scope" value="Bacteria"/>
</dbReference>
<evidence type="ECO:0000259" key="16">
    <source>
        <dbReference type="Pfam" id="PF18072"/>
    </source>
</evidence>
<feature type="domain" description="Phosphoribosylformylglycinamidine synthase N-terminal" evidence="17">
    <location>
        <begin position="35"/>
        <end position="150"/>
    </location>
</feature>
<feature type="domain" description="FGAR-AT PurM N-terminal-like" evidence="18">
    <location>
        <begin position="655"/>
        <end position="814"/>
    </location>
</feature>
<keyword evidence="4 14" id="KW-0963">Cytoplasm</keyword>
<comment type="subunit">
    <text evidence="14">Monomer.</text>
</comment>
<comment type="caution">
    <text evidence="19">The sequence shown here is derived from an EMBL/GenBank/DDBJ whole genome shotgun (WGS) entry which is preliminary data.</text>
</comment>
<dbReference type="PANTHER" id="PTHR10099">
    <property type="entry name" value="PHOSPHORIBOSYLFORMYLGLYCINAMIDINE SYNTHASE"/>
    <property type="match status" value="1"/>
</dbReference>
<keyword evidence="8 14" id="KW-0658">Purine biosynthesis</keyword>
<dbReference type="GO" id="GO:0005524">
    <property type="term" value="F:ATP binding"/>
    <property type="evidence" value="ECO:0007669"/>
    <property type="project" value="UniProtKB-UniRule"/>
</dbReference>
<evidence type="ECO:0000256" key="14">
    <source>
        <dbReference type="HAMAP-Rule" id="MF_00419"/>
    </source>
</evidence>
<dbReference type="OrthoDB" id="9804441at2"/>
<name>W1N384_9GAMM</name>
<evidence type="ECO:0000259" key="15">
    <source>
        <dbReference type="Pfam" id="PF02769"/>
    </source>
</evidence>
<dbReference type="InterPro" id="IPR010918">
    <property type="entry name" value="PurM-like_C_dom"/>
</dbReference>
<dbReference type="GO" id="GO:0005737">
    <property type="term" value="C:cytoplasm"/>
    <property type="evidence" value="ECO:0007669"/>
    <property type="project" value="UniProtKB-SubCell"/>
</dbReference>
<comment type="similarity">
    <text evidence="3 14">In the N-terminal section; belongs to the FGAMS family.</text>
</comment>
<evidence type="ECO:0000256" key="12">
    <source>
        <dbReference type="ARBA" id="ARBA00052585"/>
    </source>
</evidence>
<feature type="binding site" evidence="14">
    <location>
        <position position="725"/>
    </location>
    <ligand>
        <name>Mg(2+)</name>
        <dbReference type="ChEBI" id="CHEBI:18420"/>
    </ligand>
</feature>
<evidence type="ECO:0000259" key="17">
    <source>
        <dbReference type="Pfam" id="PF18076"/>
    </source>
</evidence>
<keyword evidence="10 14" id="KW-0460">Magnesium</keyword>
<keyword evidence="20" id="KW-1185">Reference proteome</keyword>
<accession>W1N384</accession>
<dbReference type="CDD" id="cd02204">
    <property type="entry name" value="PurL_repeat2"/>
    <property type="match status" value="1"/>
</dbReference>
<feature type="domain" description="PurM-like C-terminal" evidence="15">
    <location>
        <begin position="840"/>
        <end position="968"/>
    </location>
</feature>
<dbReference type="FunFam" id="3.30.1330.10:FF:000002">
    <property type="entry name" value="Phosphoribosylformylglycinamidine synthase"/>
    <property type="match status" value="1"/>
</dbReference>
<keyword evidence="5 14" id="KW-0436">Ligase</keyword>
<dbReference type="InterPro" id="IPR036921">
    <property type="entry name" value="PurM-like_N_sf"/>
</dbReference>
<feature type="active site" evidence="14">
    <location>
        <position position="1272"/>
    </location>
</feature>
<dbReference type="InterPro" id="IPR036604">
    <property type="entry name" value="PurS-like_sf"/>
</dbReference>
<keyword evidence="11 14" id="KW-0315">Glutamine amidotransferase</keyword>
<feature type="binding site" evidence="14">
    <location>
        <position position="893"/>
    </location>
    <ligand>
        <name>Mg(2+)</name>
        <dbReference type="ChEBI" id="CHEBI:18420"/>
    </ligand>
</feature>
<evidence type="ECO:0000256" key="6">
    <source>
        <dbReference type="ARBA" id="ARBA00022723"/>
    </source>
</evidence>
<sequence length="1305" mass="141329">MLELRGAPALSAFRHARLLATLRESVPEIDTLYAEYVHFADVDGDLDAAELSLLEQLLDYGPARESSSTDGMLLLVVPRIGTQSPWSSKATDIAHNCGLTRINRLERGIAWRVGVRGSLKESHFEAIVAALHDRMTESVLSNSTDAAQLFVHRDPAPLGQVDILGGGRKALEMANDQLGLALAEDEIDYLVDAFAGLGRNPSDVELMMFAQANSEHCRHKIFNADWVIDGEAQTHSLFKMIKNTYQASPNNILSAYSDNAAVIAGSEARRFFPTPLTGKQDERATYGGDVEPIHILTKVETHNHPTAIAPHPGAATGAGGEIRDEGATGIGGKPKAGLTGFTVSNLRIPEFVQPWEAFDYGKPERIVTALDIMLEGPIGGAAFNNEFGRPNLTGYFRTYEQDAVGANGIERRGYHKPVMVAGGYGNIRENHVAKGTIPVGGKLIVMGGPAMLIGLGGGAASSMASGASSADLDFASVQRDNPEIERRAQEVIDRCWSLGDNNPICFIHDVGAGGLSNALPELVKDGERGGLFQLRDVPNAEPGMSPLEIWCNEAQERYVLAVAPEQLEIFDSLCQRERCPYAVVGEAREAHHLEVVDGHFDSKPVDLPMSVLFGKPPKMQREFQRQQLELPGVMLDNLDLREALDRVLRLPTVASKSFLITIGDRSITGMVARDQMVGPWQVPVADVAVTTASFDTHAGEAMAMGERAPVALIDPAASARLAVAEAITNMAAAPIADISDIKMSANWMSAADHPGENQALYDAVHAVGMELCPALGIAIPVGKDSMSMRTAWQDEGEDKSVTSPMTLNITGFAPVVDAMRTLTPQIDLSRDESDLLLIDLGGGRNRLGGSALAQVYGQVGNECPDVDDPEDIKAFFSVIQGLNADGKLLAYHDRSDGGLLVTLLEMAFAGRAGLEIKLDWLVDEAADAFNALFSEELGAVIQVNRVDTEEVLAQFAAAGIETCGVIARPRYDDQIRVTLFEDPLLETTRQLTQRSWSETSYRLQALRDNADCAKNEFDNLLDTRDPGLSATTSFDVDDDITAPFVNVARPRAAILREQGVNGHLEMAWAFDKAGFEAVDVHMSDILTGRVSLDEFKGLAACGGFSYGDVLGAGGGWARSVLFNSRAREQFADFFARDDSFSLGVCNGCQMLSQLKELIPGAENWPRFVRNESEQFEARVAMVNVEKSPSILLAGMEGSRLPIAVAHGEGRAEFRDSAHLRSMQSSGQVALRYTDNYGQSTTRYPANPNGSPSGITGLTTPDGRVTVMMPHPERVVRAVTNSWRPAEWQQDGAWLRLFRNARVWLG</sequence>
<feature type="binding site" evidence="14">
    <location>
        <begin position="313"/>
        <end position="324"/>
    </location>
    <ligand>
        <name>ATP</name>
        <dbReference type="ChEBI" id="CHEBI:30616"/>
    </ligand>
</feature>
<feature type="binding site" evidence="14">
    <location>
        <begin position="393"/>
        <end position="395"/>
    </location>
    <ligand>
        <name>ATP</name>
        <dbReference type="ChEBI" id="CHEBI:30616"/>
    </ligand>
</feature>
<dbReference type="NCBIfam" id="NF003672">
    <property type="entry name" value="PRK05297.1"/>
    <property type="match status" value="1"/>
</dbReference>